<comment type="similarity">
    <text evidence="2">Belongs to the DsrC/TusE family.</text>
</comment>
<dbReference type="PIRSF" id="PIRSF006223">
    <property type="entry name" value="DsrC_TusE"/>
    <property type="match status" value="1"/>
</dbReference>
<dbReference type="Gene3D" id="1.10.10.370">
    <property type="entry name" value="DsrC-like protein, C-terminal domain"/>
    <property type="match status" value="1"/>
</dbReference>
<accession>A0ABV6YMZ0</accession>
<dbReference type="EMBL" id="JBHPEI010000006">
    <property type="protein sequence ID" value="MFC1799441.1"/>
    <property type="molecule type" value="Genomic_DNA"/>
</dbReference>
<gene>
    <name evidence="4" type="ORF">ACFL2Z_00810</name>
</gene>
<keyword evidence="3" id="KW-0963">Cytoplasm</keyword>
<evidence type="ECO:0000256" key="1">
    <source>
        <dbReference type="ARBA" id="ARBA00004496"/>
    </source>
</evidence>
<dbReference type="PANTHER" id="PTHR37010:SF1">
    <property type="entry name" value="SULFURTRANSFERASE TUSE"/>
    <property type="match status" value="1"/>
</dbReference>
<dbReference type="PANTHER" id="PTHR37010">
    <property type="entry name" value="SULFURTRANSFERASE TUSE"/>
    <property type="match status" value="1"/>
</dbReference>
<dbReference type="InterPro" id="IPR007453">
    <property type="entry name" value="DsrC/TusE"/>
</dbReference>
<evidence type="ECO:0000256" key="2">
    <source>
        <dbReference type="ARBA" id="ARBA00005718"/>
    </source>
</evidence>
<dbReference type="Proteomes" id="UP001594288">
    <property type="component" value="Unassembled WGS sequence"/>
</dbReference>
<evidence type="ECO:0000313" key="5">
    <source>
        <dbReference type="Proteomes" id="UP001594288"/>
    </source>
</evidence>
<comment type="subcellular location">
    <subcellularLocation>
        <location evidence="1">Cytoplasm</location>
    </subcellularLocation>
</comment>
<protein>
    <submittedName>
        <fullName evidence="4">TusE/DsrC/DsvC family sulfur relay protein</fullName>
    </submittedName>
</protein>
<proteinExistence type="inferred from homology"/>
<dbReference type="Pfam" id="PF04358">
    <property type="entry name" value="DsrC"/>
    <property type="match status" value="1"/>
</dbReference>
<sequence length="105" mass="11891">MPKVEIGGREFEVDGDGFLQQPETWDEDVARLFAMTDGTGELTEKHWAVIKYIRQYWKEKDMAPMVRKVCQASGLRLREVYELFPMGPAKGACRIAGLPKPDGCV</sequence>
<organism evidence="4 5">
    <name type="scientific">Eiseniibacteriota bacterium</name>
    <dbReference type="NCBI Taxonomy" id="2212470"/>
    <lineage>
        <taxon>Bacteria</taxon>
        <taxon>Candidatus Eiseniibacteriota</taxon>
    </lineage>
</organism>
<dbReference type="InterPro" id="IPR025526">
    <property type="entry name" value="DsrC-like_dom_sf"/>
</dbReference>
<evidence type="ECO:0000313" key="4">
    <source>
        <dbReference type="EMBL" id="MFC1799441.1"/>
    </source>
</evidence>
<dbReference type="Gene3D" id="3.30.1420.10">
    <property type="match status" value="1"/>
</dbReference>
<dbReference type="SUPFAM" id="SSF69721">
    <property type="entry name" value="DsrC, the gamma subunit of dissimilatory sulfite reductase"/>
    <property type="match status" value="1"/>
</dbReference>
<keyword evidence="5" id="KW-1185">Reference proteome</keyword>
<evidence type="ECO:0000256" key="3">
    <source>
        <dbReference type="ARBA" id="ARBA00022490"/>
    </source>
</evidence>
<dbReference type="InterPro" id="IPR043163">
    <property type="entry name" value="DsrC-like_N"/>
</dbReference>
<dbReference type="NCBIfam" id="TIGR03342">
    <property type="entry name" value="dsrC_tusE_dsvC"/>
    <property type="match status" value="1"/>
</dbReference>
<reference evidence="4 5" key="1">
    <citation type="submission" date="2024-09" db="EMBL/GenBank/DDBJ databases">
        <authorList>
            <person name="D'Angelo T."/>
        </authorList>
    </citation>
    <scope>NUCLEOTIDE SEQUENCE [LARGE SCALE GENOMIC DNA]</scope>
    <source>
        <strain evidence="4">SAG AM-311-F02</strain>
    </source>
</reference>
<name>A0ABV6YMZ0_UNCEI</name>
<comment type="caution">
    <text evidence="4">The sequence shown here is derived from an EMBL/GenBank/DDBJ whole genome shotgun (WGS) entry which is preliminary data.</text>
</comment>
<dbReference type="InterPro" id="IPR042072">
    <property type="entry name" value="DsrC-like_C"/>
</dbReference>